<evidence type="ECO:0000313" key="6">
    <source>
        <dbReference type="Ensembl" id="ENSAOCP00000057986.1"/>
    </source>
</evidence>
<dbReference type="Ensembl" id="ENSAOCT00000063416.1">
    <property type="protein sequence ID" value="ENSAOCP00000057986.1"/>
    <property type="gene ID" value="ENSAOCG00000030236.1"/>
</dbReference>
<reference evidence="6" key="3">
    <citation type="submission" date="2025-09" db="UniProtKB">
        <authorList>
            <consortium name="Ensembl"/>
        </authorList>
    </citation>
    <scope>IDENTIFICATION</scope>
</reference>
<dbReference type="GO" id="GO:0016279">
    <property type="term" value="F:protein-lysine N-methyltransferase activity"/>
    <property type="evidence" value="ECO:0007669"/>
    <property type="project" value="InterPro"/>
</dbReference>
<reference evidence="6 7" key="1">
    <citation type="submission" date="2022-01" db="EMBL/GenBank/DDBJ databases">
        <title>A chromosome-scale genome assembly of the false clownfish, Amphiprion ocellaris.</title>
        <authorList>
            <person name="Ryu T."/>
        </authorList>
    </citation>
    <scope>NUCLEOTIDE SEQUENCE [LARGE SCALE GENOMIC DNA]</scope>
</reference>
<evidence type="ECO:0000256" key="3">
    <source>
        <dbReference type="ARBA" id="ARBA00022679"/>
    </source>
</evidence>
<dbReference type="SUPFAM" id="SSF53335">
    <property type="entry name" value="S-adenosyl-L-methionine-dependent methyltransferases"/>
    <property type="match status" value="1"/>
</dbReference>
<dbReference type="KEGG" id="aoce:111588640"/>
<keyword evidence="5" id="KW-0812">Transmembrane</keyword>
<keyword evidence="2" id="KW-0489">Methyltransferase</keyword>
<keyword evidence="5" id="KW-0472">Membrane</keyword>
<dbReference type="AlphaFoldDB" id="A0AAQ5Z129"/>
<dbReference type="Proteomes" id="UP001501940">
    <property type="component" value="Chromosome 6"/>
</dbReference>
<dbReference type="GO" id="GO:1905706">
    <property type="term" value="P:regulation of mitochondrial ATP synthesis coupled proton transport"/>
    <property type="evidence" value="ECO:0007669"/>
    <property type="project" value="TreeGrafter"/>
</dbReference>
<proteinExistence type="inferred from homology"/>
<feature type="transmembrane region" description="Helical" evidence="5">
    <location>
        <begin position="24"/>
        <end position="45"/>
    </location>
</feature>
<dbReference type="PANTHER" id="PTHR13610:SF18">
    <property type="entry name" value="SI:DKEY-190G11.3"/>
    <property type="match status" value="1"/>
</dbReference>
<evidence type="ECO:0000256" key="5">
    <source>
        <dbReference type="SAM" id="Phobius"/>
    </source>
</evidence>
<evidence type="ECO:0000256" key="1">
    <source>
        <dbReference type="ARBA" id="ARBA00010633"/>
    </source>
</evidence>
<dbReference type="GO" id="GO:0005739">
    <property type="term" value="C:mitochondrion"/>
    <property type="evidence" value="ECO:0007669"/>
    <property type="project" value="TreeGrafter"/>
</dbReference>
<keyword evidence="4" id="KW-0949">S-adenosyl-L-methionine</keyword>
<dbReference type="GeneID" id="111588640"/>
<dbReference type="CDD" id="cd02440">
    <property type="entry name" value="AdoMet_MTases"/>
    <property type="match status" value="1"/>
</dbReference>
<dbReference type="GO" id="GO:0032259">
    <property type="term" value="P:methylation"/>
    <property type="evidence" value="ECO:0007669"/>
    <property type="project" value="UniProtKB-KW"/>
</dbReference>
<name>A0AAQ5Z129_AMPOC</name>
<dbReference type="InterPro" id="IPR029063">
    <property type="entry name" value="SAM-dependent_MTases_sf"/>
</dbReference>
<organism evidence="6 7">
    <name type="scientific">Amphiprion ocellaris</name>
    <name type="common">Clown anemonefish</name>
    <dbReference type="NCBI Taxonomy" id="80972"/>
    <lineage>
        <taxon>Eukaryota</taxon>
        <taxon>Metazoa</taxon>
        <taxon>Chordata</taxon>
        <taxon>Craniata</taxon>
        <taxon>Vertebrata</taxon>
        <taxon>Euteleostomi</taxon>
        <taxon>Actinopterygii</taxon>
        <taxon>Neopterygii</taxon>
        <taxon>Teleostei</taxon>
        <taxon>Neoteleostei</taxon>
        <taxon>Acanthomorphata</taxon>
        <taxon>Ovalentaria</taxon>
        <taxon>Pomacentridae</taxon>
        <taxon>Amphiprion</taxon>
    </lineage>
</organism>
<dbReference type="Gene3D" id="3.40.50.150">
    <property type="entry name" value="Vaccinia Virus protein VP39"/>
    <property type="match status" value="1"/>
</dbReference>
<keyword evidence="3" id="KW-0808">Transferase</keyword>
<evidence type="ECO:0000313" key="7">
    <source>
        <dbReference type="Proteomes" id="UP001501940"/>
    </source>
</evidence>
<dbReference type="InterPro" id="IPR026170">
    <property type="entry name" value="FAM173A/B"/>
</dbReference>
<evidence type="ECO:0000256" key="2">
    <source>
        <dbReference type="ARBA" id="ARBA00022603"/>
    </source>
</evidence>
<sequence>MEDTIEVILQDHGRVLPTSKPHPVLSACTGALLTGLYGVWSLFVVPGFRRVPWKLKVPYLPSSKDQTLNTMKLLEGRTGRLADLGSGDGRLVFAASSAGFQCTGFEINSILVAYARSKACWTGIPSSQTAFVKQDFWKTDLSSYNNVTAFLAPGVMSVLGEKLLKELPDDARVIACRFPFPDWPQQSSAGSGLDQTFAYDMNTVRSHLRNVLNTVEK</sequence>
<dbReference type="RefSeq" id="XP_054867489.1">
    <property type="nucleotide sequence ID" value="XM_055011514.1"/>
</dbReference>
<protein>
    <submittedName>
        <fullName evidence="6">Uncharacterized protein</fullName>
    </submittedName>
</protein>
<dbReference type="GeneTree" id="ENSGT00390000014771"/>
<comment type="similarity">
    <text evidence="1">Belongs to the ANT/ATPSC lysine N-methyltransferase family.</text>
</comment>
<keyword evidence="7" id="KW-1185">Reference proteome</keyword>
<dbReference type="PANTHER" id="PTHR13610">
    <property type="entry name" value="METHYLTRANSFERASE DOMAIN-CONTAINING PROTEIN"/>
    <property type="match status" value="1"/>
</dbReference>
<evidence type="ECO:0000256" key="4">
    <source>
        <dbReference type="ARBA" id="ARBA00022691"/>
    </source>
</evidence>
<accession>A0AAQ5Z129</accession>
<dbReference type="RefSeq" id="XP_023154881.1">
    <property type="nucleotide sequence ID" value="XM_023299113.3"/>
</dbReference>
<reference evidence="6" key="2">
    <citation type="submission" date="2025-08" db="UniProtKB">
        <authorList>
            <consortium name="Ensembl"/>
        </authorList>
    </citation>
    <scope>IDENTIFICATION</scope>
</reference>
<keyword evidence="5" id="KW-1133">Transmembrane helix</keyword>